<sequence length="867" mass="92460">MNPAVRTRVPGALWACAVGIGQVAFWPRLPGTADLAGGALLALGAMSLLALTSRNRAHRGRWQIPVVGILLPFLLGTCWGLQWNHRALEQRLPPELHGTDHDVRVELMSLVHRSPAASRFGPPAALPSGYQDARFRARIIHTDDPRLHNRTLQLGWYRVAPADAARLTTGSRWQMRVRLKEPRGSVNPHTFDYEAWLLEQGLFATGYVRDRDQLPVHIAAGSGVGALRDALRRQLSHQTAEGAGYTQASLIRALLLGDRSGIDTPTKTLLQRTGTAHLLAISGLHVGMVAGAFFLFGWFFGRLFGAFTGGRWCSPLTIAGFAALSGALGYTLISGAPLSAQRALLMTAVAMVALLCRRRMDGQLTLALAVCGVLLWQPLAVLNAGFWLSFIAVGALLLRFQGRLNAGVGGTPVETSARPAGAGKGGARRLAQVLCTWLVNGVRSQWAIFLGLLVPSVLIFHGISLSGLLINLVAIPWVGLSILPLILLGALCPLLPLKTLLWTLADLQLSWLLALFGWLDGLAPGWQVLPVPGPWVTVLLVLSALALLLPKGVPGRGLGLLCFPVIAVGATPWQRPAPATFELSVLDVGQGLAVTATTAQHTVIFDTGASTARGWSAGAGIVAPYLRARGRPSVDGLIVSHGDRDHAGGAAGVMAMLAVDQLFAPGRLGQRLSAQAAADATGPPPLVIGTQPCVAGSSVQFGELAVRWMWPLSPALNGEENDHSCVGLLTWRDTRVLLTGDISRRVEARLAALYPDFAPVDVLVAPHHGSRTSSSPALLAWAAPQRVVFSAGYRHHFGHPHPQVVSRYRALGAQLFNTAELGAVEFQWREQDDAPSVQCARGVAKFWRASDGGASACMLSPVHPRQD</sequence>
<organism evidence="8 9">
    <name type="scientific">Microbulbifer salipaludis</name>
    <dbReference type="NCBI Taxonomy" id="187980"/>
    <lineage>
        <taxon>Bacteria</taxon>
        <taxon>Pseudomonadati</taxon>
        <taxon>Pseudomonadota</taxon>
        <taxon>Gammaproteobacteria</taxon>
        <taxon>Cellvibrionales</taxon>
        <taxon>Microbulbiferaceae</taxon>
        <taxon>Microbulbifer</taxon>
    </lineage>
</organism>
<evidence type="ECO:0000256" key="3">
    <source>
        <dbReference type="ARBA" id="ARBA00022692"/>
    </source>
</evidence>
<dbReference type="Pfam" id="PF03772">
    <property type="entry name" value="Competence"/>
    <property type="match status" value="1"/>
</dbReference>
<dbReference type="InterPro" id="IPR004477">
    <property type="entry name" value="ComEC_N"/>
</dbReference>
<dbReference type="EMBL" id="JAEKJR010000002">
    <property type="protein sequence ID" value="MBN8431689.1"/>
    <property type="molecule type" value="Genomic_DNA"/>
</dbReference>
<feature type="transmembrane region" description="Helical" evidence="6">
    <location>
        <begin position="12"/>
        <end position="29"/>
    </location>
</feature>
<evidence type="ECO:0000256" key="4">
    <source>
        <dbReference type="ARBA" id="ARBA00022989"/>
    </source>
</evidence>
<dbReference type="PANTHER" id="PTHR30619:SF1">
    <property type="entry name" value="RECOMBINATION PROTEIN 2"/>
    <property type="match status" value="1"/>
</dbReference>
<dbReference type="CDD" id="cd07731">
    <property type="entry name" value="ComA-like_MBL-fold"/>
    <property type="match status" value="1"/>
</dbReference>
<evidence type="ECO:0000259" key="7">
    <source>
        <dbReference type="SMART" id="SM00849"/>
    </source>
</evidence>
<keyword evidence="2" id="KW-1003">Cell membrane</keyword>
<dbReference type="Pfam" id="PF13567">
    <property type="entry name" value="DUF4131"/>
    <property type="match status" value="1"/>
</dbReference>
<dbReference type="InterPro" id="IPR036866">
    <property type="entry name" value="RibonucZ/Hydroxyglut_hydro"/>
</dbReference>
<feature type="transmembrane region" description="Helical" evidence="6">
    <location>
        <begin position="339"/>
        <end position="356"/>
    </location>
</feature>
<protein>
    <submittedName>
        <fullName evidence="8">DNA internalization-related competence protein ComEC/Rec2</fullName>
    </submittedName>
</protein>
<dbReference type="Gene3D" id="3.60.15.10">
    <property type="entry name" value="Ribonuclease Z/Hydroxyacylglutathione hydrolase-like"/>
    <property type="match status" value="1"/>
</dbReference>
<dbReference type="PANTHER" id="PTHR30619">
    <property type="entry name" value="DNA INTERNALIZATION/COMPETENCE PROTEIN COMEC/REC2"/>
    <property type="match status" value="1"/>
</dbReference>
<dbReference type="InterPro" id="IPR025405">
    <property type="entry name" value="DUF4131"/>
</dbReference>
<comment type="caution">
    <text evidence="8">The sequence shown here is derived from an EMBL/GenBank/DDBJ whole genome shotgun (WGS) entry which is preliminary data.</text>
</comment>
<dbReference type="SUPFAM" id="SSF56281">
    <property type="entry name" value="Metallo-hydrolase/oxidoreductase"/>
    <property type="match status" value="1"/>
</dbReference>
<feature type="transmembrane region" description="Helical" evidence="6">
    <location>
        <begin position="35"/>
        <end position="52"/>
    </location>
</feature>
<evidence type="ECO:0000313" key="9">
    <source>
        <dbReference type="Proteomes" id="UP000664293"/>
    </source>
</evidence>
<feature type="domain" description="Metallo-beta-lactamase" evidence="7">
    <location>
        <begin position="590"/>
        <end position="792"/>
    </location>
</feature>
<dbReference type="InterPro" id="IPR035681">
    <property type="entry name" value="ComA-like_MBL"/>
</dbReference>
<dbReference type="NCBIfam" id="TIGR00360">
    <property type="entry name" value="ComEC_N-term"/>
    <property type="match status" value="1"/>
</dbReference>
<feature type="transmembrane region" description="Helical" evidence="6">
    <location>
        <begin position="64"/>
        <end position="83"/>
    </location>
</feature>
<keyword evidence="4 6" id="KW-1133">Transmembrane helix</keyword>
<keyword evidence="5 6" id="KW-0472">Membrane</keyword>
<feature type="transmembrane region" description="Helical" evidence="6">
    <location>
        <begin position="312"/>
        <end position="333"/>
    </location>
</feature>
<keyword evidence="9" id="KW-1185">Reference proteome</keyword>
<comment type="subcellular location">
    <subcellularLocation>
        <location evidence="1">Cell membrane</location>
        <topology evidence="1">Multi-pass membrane protein</topology>
    </subcellularLocation>
</comment>
<gene>
    <name evidence="8" type="ORF">JF535_12595</name>
</gene>
<dbReference type="InterPro" id="IPR004797">
    <property type="entry name" value="Competence_ComEC/Rec2"/>
</dbReference>
<evidence type="ECO:0000256" key="6">
    <source>
        <dbReference type="SAM" id="Phobius"/>
    </source>
</evidence>
<evidence type="ECO:0000256" key="2">
    <source>
        <dbReference type="ARBA" id="ARBA00022475"/>
    </source>
</evidence>
<dbReference type="NCBIfam" id="TIGR00361">
    <property type="entry name" value="ComEC_Rec2"/>
    <property type="match status" value="1"/>
</dbReference>
<feature type="transmembrane region" description="Helical" evidence="6">
    <location>
        <begin position="469"/>
        <end position="492"/>
    </location>
</feature>
<dbReference type="Proteomes" id="UP000664293">
    <property type="component" value="Unassembled WGS sequence"/>
</dbReference>
<dbReference type="InterPro" id="IPR052159">
    <property type="entry name" value="Competence_DNA_uptake"/>
</dbReference>
<dbReference type="InterPro" id="IPR001279">
    <property type="entry name" value="Metallo-B-lactamas"/>
</dbReference>
<name>A0ABS3E8P9_9GAMM</name>
<evidence type="ECO:0000256" key="5">
    <source>
        <dbReference type="ARBA" id="ARBA00023136"/>
    </source>
</evidence>
<feature type="transmembrane region" description="Helical" evidence="6">
    <location>
        <begin position="278"/>
        <end position="300"/>
    </location>
</feature>
<dbReference type="Pfam" id="PF00753">
    <property type="entry name" value="Lactamase_B"/>
    <property type="match status" value="1"/>
</dbReference>
<dbReference type="RefSeq" id="WP_207002643.1">
    <property type="nucleotide sequence ID" value="NZ_JAEKJR010000002.1"/>
</dbReference>
<reference evidence="8 9" key="1">
    <citation type="submission" date="2020-12" db="EMBL/GenBank/DDBJ databases">
        <title>Oil enriched cultivation method for isolating marine PHA-producing bacteria.</title>
        <authorList>
            <person name="Zheng W."/>
            <person name="Yu S."/>
            <person name="Huang Y."/>
        </authorList>
    </citation>
    <scope>NUCLEOTIDE SEQUENCE [LARGE SCALE GENOMIC DNA]</scope>
    <source>
        <strain evidence="8 9">SN0-2</strain>
    </source>
</reference>
<evidence type="ECO:0000256" key="1">
    <source>
        <dbReference type="ARBA" id="ARBA00004651"/>
    </source>
</evidence>
<proteinExistence type="predicted"/>
<keyword evidence="3 6" id="KW-0812">Transmembrane</keyword>
<feature type="transmembrane region" description="Helical" evidence="6">
    <location>
        <begin position="446"/>
        <end position="463"/>
    </location>
</feature>
<accession>A0ABS3E8P9</accession>
<feature type="transmembrane region" description="Helical" evidence="6">
    <location>
        <begin position="531"/>
        <end position="549"/>
    </location>
</feature>
<evidence type="ECO:0000313" key="8">
    <source>
        <dbReference type="EMBL" id="MBN8431689.1"/>
    </source>
</evidence>
<dbReference type="SMART" id="SM00849">
    <property type="entry name" value="Lactamase_B"/>
    <property type="match status" value="1"/>
</dbReference>